<dbReference type="InterPro" id="IPR051611">
    <property type="entry name" value="ECF_transporter_component"/>
</dbReference>
<dbReference type="InterPro" id="IPR003339">
    <property type="entry name" value="ABC/ECF_trnsptr_transmembrane"/>
</dbReference>
<keyword evidence="2" id="KW-1003">Cell membrane</keyword>
<dbReference type="GO" id="GO:0005886">
    <property type="term" value="C:plasma membrane"/>
    <property type="evidence" value="ECO:0007669"/>
    <property type="project" value="UniProtKB-ARBA"/>
</dbReference>
<reference evidence="7" key="1">
    <citation type="journal article" date="2014" name="Front. Microbiol.">
        <title>High frequency of phylogenetically diverse reductive dehalogenase-homologous genes in deep subseafloor sedimentary metagenomes.</title>
        <authorList>
            <person name="Kawai M."/>
            <person name="Futagami T."/>
            <person name="Toyoda A."/>
            <person name="Takaki Y."/>
            <person name="Nishi S."/>
            <person name="Hori S."/>
            <person name="Arai W."/>
            <person name="Tsubouchi T."/>
            <person name="Morono Y."/>
            <person name="Uchiyama I."/>
            <person name="Ito T."/>
            <person name="Fujiyama A."/>
            <person name="Inagaki F."/>
            <person name="Takami H."/>
        </authorList>
    </citation>
    <scope>NUCLEOTIDE SEQUENCE</scope>
    <source>
        <strain evidence="7">Expedition CK06-06</strain>
    </source>
</reference>
<sequence length="59" mass="6725">ILFIRSYERGERVYAAMVARGFDGQTRTLESLSFGQRDFFFGVGLGLVLISAMVVNLWY</sequence>
<name>X1EWB6_9ZZZZ</name>
<gene>
    <name evidence="7" type="ORF">S01H4_61682</name>
</gene>
<accession>X1EWB6</accession>
<proteinExistence type="predicted"/>
<feature type="non-terminal residue" evidence="7">
    <location>
        <position position="1"/>
    </location>
</feature>
<evidence type="ECO:0008006" key="8">
    <source>
        <dbReference type="Google" id="ProtNLM"/>
    </source>
</evidence>
<keyword evidence="5 6" id="KW-0472">Membrane</keyword>
<comment type="caution">
    <text evidence="7">The sequence shown here is derived from an EMBL/GenBank/DDBJ whole genome shotgun (WGS) entry which is preliminary data.</text>
</comment>
<evidence type="ECO:0000313" key="7">
    <source>
        <dbReference type="EMBL" id="GAH12918.1"/>
    </source>
</evidence>
<evidence type="ECO:0000256" key="1">
    <source>
        <dbReference type="ARBA" id="ARBA00004141"/>
    </source>
</evidence>
<evidence type="ECO:0000256" key="5">
    <source>
        <dbReference type="ARBA" id="ARBA00023136"/>
    </source>
</evidence>
<dbReference type="PANTHER" id="PTHR34857">
    <property type="entry name" value="SLL0384 PROTEIN"/>
    <property type="match status" value="1"/>
</dbReference>
<feature type="transmembrane region" description="Helical" evidence="6">
    <location>
        <begin position="39"/>
        <end position="58"/>
    </location>
</feature>
<dbReference type="EMBL" id="BART01036631">
    <property type="protein sequence ID" value="GAH12918.1"/>
    <property type="molecule type" value="Genomic_DNA"/>
</dbReference>
<evidence type="ECO:0000256" key="2">
    <source>
        <dbReference type="ARBA" id="ARBA00022475"/>
    </source>
</evidence>
<evidence type="ECO:0000256" key="6">
    <source>
        <dbReference type="SAM" id="Phobius"/>
    </source>
</evidence>
<keyword evidence="4 6" id="KW-1133">Transmembrane helix</keyword>
<dbReference type="Pfam" id="PF02361">
    <property type="entry name" value="CbiQ"/>
    <property type="match status" value="1"/>
</dbReference>
<dbReference type="PANTHER" id="PTHR34857:SF2">
    <property type="entry name" value="SLL0384 PROTEIN"/>
    <property type="match status" value="1"/>
</dbReference>
<comment type="subcellular location">
    <subcellularLocation>
        <location evidence="1">Membrane</location>
        <topology evidence="1">Multi-pass membrane protein</topology>
    </subcellularLocation>
</comment>
<evidence type="ECO:0000256" key="3">
    <source>
        <dbReference type="ARBA" id="ARBA00022692"/>
    </source>
</evidence>
<evidence type="ECO:0000256" key="4">
    <source>
        <dbReference type="ARBA" id="ARBA00022989"/>
    </source>
</evidence>
<dbReference type="AlphaFoldDB" id="X1EWB6"/>
<keyword evidence="3 6" id="KW-0812">Transmembrane</keyword>
<protein>
    <recommendedName>
        <fullName evidence="8">Cobalt ECF transporter T component CbiQ</fullName>
    </recommendedName>
</protein>
<organism evidence="7">
    <name type="scientific">marine sediment metagenome</name>
    <dbReference type="NCBI Taxonomy" id="412755"/>
    <lineage>
        <taxon>unclassified sequences</taxon>
        <taxon>metagenomes</taxon>
        <taxon>ecological metagenomes</taxon>
    </lineage>
</organism>